<dbReference type="EMBL" id="AC134380">
    <property type="protein sequence ID" value="AAN37398.1"/>
    <property type="molecule type" value="Genomic_DNA"/>
</dbReference>
<dbReference type="InterPro" id="IPR025312">
    <property type="entry name" value="DUF4216"/>
</dbReference>
<feature type="compositionally biased region" description="Basic residues" evidence="1">
    <location>
        <begin position="1"/>
        <end position="10"/>
    </location>
</feature>
<proteinExistence type="predicted"/>
<evidence type="ECO:0000313" key="3">
    <source>
        <dbReference type="EMBL" id="AAN37398.1"/>
    </source>
</evidence>
<accession>Q8H7K5</accession>
<feature type="region of interest" description="Disordered" evidence="1">
    <location>
        <begin position="1"/>
        <end position="29"/>
    </location>
</feature>
<evidence type="ECO:0000256" key="1">
    <source>
        <dbReference type="SAM" id="MobiDB-lite"/>
    </source>
</evidence>
<dbReference type="Pfam" id="PF13952">
    <property type="entry name" value="DUF4216"/>
    <property type="match status" value="1"/>
</dbReference>
<reference evidence="3" key="1">
    <citation type="submission" date="2002-09" db="EMBL/GenBank/DDBJ databases">
        <title>Rice Genomic Sequence.</title>
        <authorList>
            <person name="Yang T.-J."/>
            <person name="Fang E."/>
            <person name="Yu Y."/>
            <person name="Nah Park G."/>
            <person name="Wing R."/>
        </authorList>
    </citation>
    <scope>NUCLEOTIDE SEQUENCE</scope>
</reference>
<protein>
    <submittedName>
        <fullName evidence="3">Putative transposase</fullName>
    </submittedName>
</protein>
<organism evidence="3">
    <name type="scientific">Oryza sativa subsp. japonica</name>
    <name type="common">Rice</name>
    <dbReference type="NCBI Taxonomy" id="39947"/>
    <lineage>
        <taxon>Eukaryota</taxon>
        <taxon>Viridiplantae</taxon>
        <taxon>Streptophyta</taxon>
        <taxon>Embryophyta</taxon>
        <taxon>Tracheophyta</taxon>
        <taxon>Spermatophyta</taxon>
        <taxon>Magnoliopsida</taxon>
        <taxon>Liliopsida</taxon>
        <taxon>Poales</taxon>
        <taxon>Poaceae</taxon>
        <taxon>BOP clade</taxon>
        <taxon>Oryzoideae</taxon>
        <taxon>Oryzeae</taxon>
        <taxon>Oryzinae</taxon>
        <taxon>Oryza</taxon>
        <taxon>Oryza sativa</taxon>
    </lineage>
</organism>
<dbReference type="AlphaFoldDB" id="Q8H7K5"/>
<gene>
    <name evidence="3" type="primary">OSJNPb106I21.1</name>
</gene>
<reference evidence="3" key="2">
    <citation type="submission" date="2002-10" db="EMBL/GenBank/DDBJ databases">
        <authorList>
            <person name="Yang T.J."/>
            <person name="Fang E."/>
            <person name="Yu Y."/>
            <person name="Nah Park G."/>
            <person name="Wing R."/>
            <person name="Thurmond S.K."/>
        </authorList>
    </citation>
    <scope>NUCLEOTIDE SEQUENCE</scope>
</reference>
<dbReference type="PANTHER" id="PTHR48258">
    <property type="entry name" value="DUF4218 DOMAIN-CONTAINING PROTEIN-RELATED"/>
    <property type="match status" value="1"/>
</dbReference>
<dbReference type="PANTHER" id="PTHR48258:SF9">
    <property type="entry name" value="OS01G0348150 PROTEIN"/>
    <property type="match status" value="1"/>
</dbReference>
<evidence type="ECO:0000259" key="2">
    <source>
        <dbReference type="Pfam" id="PF13952"/>
    </source>
</evidence>
<name>Q8H7K5_ORYSJ</name>
<feature type="domain" description="DUF4216" evidence="2">
    <location>
        <begin position="84"/>
        <end position="146"/>
    </location>
</feature>
<sequence length="175" mass="19604">MASMAAKRRQTVTAQGMTAASSGGGQAMAHVHEQRRTTGEKVQRGVLTGAQDKKSMNQNSDICIDAIRYDWTTSTYYGAIDEIWELHYGPLNVNLFRCQWVRLTGGGITIDDYGMTTVDLNKIGYLDKPFVLANDVTQVFYVKDICLANQEGERARRVKVPRGSARKKENRRIRG</sequence>
<feature type="compositionally biased region" description="Polar residues" evidence="1">
    <location>
        <begin position="11"/>
        <end position="21"/>
    </location>
</feature>